<dbReference type="AlphaFoldDB" id="A0A1V6W6A4"/>
<name>A0A1V6W6A4_PENNA</name>
<dbReference type="EMBL" id="MOOB01000375">
    <property type="protein sequence ID" value="OQE58409.1"/>
    <property type="molecule type" value="Genomic_DNA"/>
</dbReference>
<sequence>MSPRAGIDPLQTTEVTKRVVFVGFTPPHQLIRQRRALGGGKPDDGPWARICA</sequence>
<organism evidence="1 2">
    <name type="scientific">Penicillium nalgiovense</name>
    <dbReference type="NCBI Taxonomy" id="60175"/>
    <lineage>
        <taxon>Eukaryota</taxon>
        <taxon>Fungi</taxon>
        <taxon>Dikarya</taxon>
        <taxon>Ascomycota</taxon>
        <taxon>Pezizomycotina</taxon>
        <taxon>Eurotiomycetes</taxon>
        <taxon>Eurotiomycetidae</taxon>
        <taxon>Eurotiales</taxon>
        <taxon>Aspergillaceae</taxon>
        <taxon>Penicillium</taxon>
    </lineage>
</organism>
<proteinExistence type="predicted"/>
<reference evidence="2" key="1">
    <citation type="journal article" date="2017" name="Nat. Microbiol.">
        <title>Global analysis of biosynthetic gene clusters reveals vast potential of secondary metabolite production in Penicillium species.</title>
        <authorList>
            <person name="Nielsen J.C."/>
            <person name="Grijseels S."/>
            <person name="Prigent S."/>
            <person name="Ji B."/>
            <person name="Dainat J."/>
            <person name="Nielsen K.F."/>
            <person name="Frisvad J.C."/>
            <person name="Workman M."/>
            <person name="Nielsen J."/>
        </authorList>
    </citation>
    <scope>NUCLEOTIDE SEQUENCE [LARGE SCALE GENOMIC DNA]</scope>
    <source>
        <strain evidence="2">IBT 13039</strain>
    </source>
</reference>
<keyword evidence="2" id="KW-1185">Reference proteome</keyword>
<gene>
    <name evidence="1" type="ORF">PENNAL_c0375G00285</name>
</gene>
<dbReference type="Proteomes" id="UP000191691">
    <property type="component" value="Unassembled WGS sequence"/>
</dbReference>
<evidence type="ECO:0000313" key="1">
    <source>
        <dbReference type="EMBL" id="OQE58409.1"/>
    </source>
</evidence>
<feature type="non-terminal residue" evidence="1">
    <location>
        <position position="52"/>
    </location>
</feature>
<comment type="caution">
    <text evidence="1">The sequence shown here is derived from an EMBL/GenBank/DDBJ whole genome shotgun (WGS) entry which is preliminary data.</text>
</comment>
<accession>A0A1V6W6A4</accession>
<evidence type="ECO:0000313" key="2">
    <source>
        <dbReference type="Proteomes" id="UP000191691"/>
    </source>
</evidence>
<protein>
    <submittedName>
        <fullName evidence="1">Uncharacterized protein</fullName>
    </submittedName>
</protein>